<keyword evidence="5" id="KW-1185">Reference proteome</keyword>
<evidence type="ECO:0000313" key="5">
    <source>
        <dbReference type="Proteomes" id="UP000599074"/>
    </source>
</evidence>
<evidence type="ECO:0000256" key="3">
    <source>
        <dbReference type="SAM" id="SignalP"/>
    </source>
</evidence>
<sequence length="123" mass="12849">MAGKRLAAAGILAAAVAATAAVWVSQYAPLPSQLRAMRHAHPAAATVTVAQARISAAFPTSRPIAQLPDALPVTGLVVLALMLIGAVARQRRAAVPVPVRPIRRGRAPPPSARLRHTARTRDH</sequence>
<dbReference type="RefSeq" id="WP_168115725.1">
    <property type="nucleotide sequence ID" value="NZ_BOON01000024.1"/>
</dbReference>
<gene>
    <name evidence="4" type="ORF">Pme01_27030</name>
</gene>
<feature type="region of interest" description="Disordered" evidence="1">
    <location>
        <begin position="99"/>
        <end position="123"/>
    </location>
</feature>
<name>A0A8J3X0V0_9ACTN</name>
<organism evidence="4 5">
    <name type="scientific">Planosporangium mesophilum</name>
    <dbReference type="NCBI Taxonomy" id="689768"/>
    <lineage>
        <taxon>Bacteria</taxon>
        <taxon>Bacillati</taxon>
        <taxon>Actinomycetota</taxon>
        <taxon>Actinomycetes</taxon>
        <taxon>Micromonosporales</taxon>
        <taxon>Micromonosporaceae</taxon>
        <taxon>Planosporangium</taxon>
    </lineage>
</organism>
<keyword evidence="2" id="KW-0812">Transmembrane</keyword>
<keyword evidence="2" id="KW-1133">Transmembrane helix</keyword>
<feature type="transmembrane region" description="Helical" evidence="2">
    <location>
        <begin position="70"/>
        <end position="88"/>
    </location>
</feature>
<evidence type="ECO:0000256" key="1">
    <source>
        <dbReference type="SAM" id="MobiDB-lite"/>
    </source>
</evidence>
<dbReference type="Proteomes" id="UP000599074">
    <property type="component" value="Unassembled WGS sequence"/>
</dbReference>
<evidence type="ECO:0000313" key="4">
    <source>
        <dbReference type="EMBL" id="GII23106.1"/>
    </source>
</evidence>
<keyword evidence="3" id="KW-0732">Signal</keyword>
<accession>A0A8J3X0V0</accession>
<comment type="caution">
    <text evidence="4">The sequence shown here is derived from an EMBL/GenBank/DDBJ whole genome shotgun (WGS) entry which is preliminary data.</text>
</comment>
<dbReference type="AlphaFoldDB" id="A0A8J3X0V0"/>
<proteinExistence type="predicted"/>
<feature type="compositionally biased region" description="Basic residues" evidence="1">
    <location>
        <begin position="113"/>
        <end position="123"/>
    </location>
</feature>
<feature type="signal peptide" evidence="3">
    <location>
        <begin position="1"/>
        <end position="20"/>
    </location>
</feature>
<protein>
    <submittedName>
        <fullName evidence="4">Uncharacterized protein</fullName>
    </submittedName>
</protein>
<reference evidence="4" key="1">
    <citation type="submission" date="2021-01" db="EMBL/GenBank/DDBJ databases">
        <title>Whole genome shotgun sequence of Planosporangium mesophilum NBRC 109066.</title>
        <authorList>
            <person name="Komaki H."/>
            <person name="Tamura T."/>
        </authorList>
    </citation>
    <scope>NUCLEOTIDE SEQUENCE</scope>
    <source>
        <strain evidence="4">NBRC 109066</strain>
    </source>
</reference>
<dbReference type="EMBL" id="BOON01000024">
    <property type="protein sequence ID" value="GII23106.1"/>
    <property type="molecule type" value="Genomic_DNA"/>
</dbReference>
<keyword evidence="2" id="KW-0472">Membrane</keyword>
<evidence type="ECO:0000256" key="2">
    <source>
        <dbReference type="SAM" id="Phobius"/>
    </source>
</evidence>
<feature type="chain" id="PRO_5035258048" evidence="3">
    <location>
        <begin position="21"/>
        <end position="123"/>
    </location>
</feature>